<keyword evidence="2" id="KW-1185">Reference proteome</keyword>
<reference evidence="2" key="1">
    <citation type="submission" date="2017-04" db="EMBL/GenBank/DDBJ databases">
        <title>Genome evolution of the luminous symbionts of deep sea anglerfish.</title>
        <authorList>
            <person name="Hendry T.A."/>
        </authorList>
    </citation>
    <scope>NUCLEOTIDE SEQUENCE [LARGE SCALE GENOMIC DNA]</scope>
</reference>
<dbReference type="Proteomes" id="UP000219020">
    <property type="component" value="Unassembled WGS sequence"/>
</dbReference>
<protein>
    <submittedName>
        <fullName evidence="1">Uncharacterized protein</fullName>
    </submittedName>
</protein>
<accession>A0A2A5SZS7</accession>
<dbReference type="EMBL" id="NBYY01000034">
    <property type="protein sequence ID" value="PCS21405.1"/>
    <property type="molecule type" value="Genomic_DNA"/>
</dbReference>
<comment type="caution">
    <text evidence="1">The sequence shown here is derived from an EMBL/GenBank/DDBJ whole genome shotgun (WGS) entry which is preliminary data.</text>
</comment>
<name>A0A2A5SZS7_9GAMM</name>
<evidence type="ECO:0000313" key="2">
    <source>
        <dbReference type="Proteomes" id="UP000219020"/>
    </source>
</evidence>
<dbReference type="AlphaFoldDB" id="A0A2A5SZS7"/>
<proteinExistence type="predicted"/>
<sequence length="38" mass="4522">MVTGYEYSQIRSENMFKAKQFRFDNFEIHSCLLSVQAC</sequence>
<organism evidence="1 2">
    <name type="scientific">Candidatus Enterovibrio escicola</name>
    <dbReference type="NCBI Taxonomy" id="1927127"/>
    <lineage>
        <taxon>Bacteria</taxon>
        <taxon>Pseudomonadati</taxon>
        <taxon>Pseudomonadota</taxon>
        <taxon>Gammaproteobacteria</taxon>
        <taxon>Vibrionales</taxon>
        <taxon>Vibrionaceae</taxon>
        <taxon>Enterovibrio</taxon>
    </lineage>
</organism>
<gene>
    <name evidence="1" type="ORF">BTN49_2944</name>
</gene>
<evidence type="ECO:0000313" key="1">
    <source>
        <dbReference type="EMBL" id="PCS21405.1"/>
    </source>
</evidence>